<keyword evidence="2" id="KW-1185">Reference proteome</keyword>
<reference evidence="1" key="1">
    <citation type="submission" date="2021-07" db="EMBL/GenBank/DDBJ databases">
        <authorList>
            <person name="Durling M."/>
        </authorList>
    </citation>
    <scope>NUCLEOTIDE SEQUENCE</scope>
</reference>
<accession>A0A9N9LKJ3</accession>
<dbReference type="AlphaFoldDB" id="A0A9N9LKJ3"/>
<sequence>MAVLVMSPTWATALTLARKVRLILATRKVMGLQPQDDQRAGDANTSSELYSVFSPLPRKDLLLDLRTVRPKANLGEVYWSSTCITDIWVKYEYQKLAIPGIVIM</sequence>
<comment type="caution">
    <text evidence="1">The sequence shown here is derived from an EMBL/GenBank/DDBJ whole genome shotgun (WGS) entry which is preliminary data.</text>
</comment>
<dbReference type="EMBL" id="CAJVRM010000109">
    <property type="protein sequence ID" value="CAG8974607.1"/>
    <property type="molecule type" value="Genomic_DNA"/>
</dbReference>
<gene>
    <name evidence="1" type="ORF">HYALB_00004405</name>
</gene>
<organism evidence="1 2">
    <name type="scientific">Hymenoscyphus albidus</name>
    <dbReference type="NCBI Taxonomy" id="595503"/>
    <lineage>
        <taxon>Eukaryota</taxon>
        <taxon>Fungi</taxon>
        <taxon>Dikarya</taxon>
        <taxon>Ascomycota</taxon>
        <taxon>Pezizomycotina</taxon>
        <taxon>Leotiomycetes</taxon>
        <taxon>Helotiales</taxon>
        <taxon>Helotiaceae</taxon>
        <taxon>Hymenoscyphus</taxon>
    </lineage>
</organism>
<protein>
    <submittedName>
        <fullName evidence="1">Uncharacterized protein</fullName>
    </submittedName>
</protein>
<evidence type="ECO:0000313" key="1">
    <source>
        <dbReference type="EMBL" id="CAG8974607.1"/>
    </source>
</evidence>
<evidence type="ECO:0000313" key="2">
    <source>
        <dbReference type="Proteomes" id="UP000701801"/>
    </source>
</evidence>
<name>A0A9N9LKJ3_9HELO</name>
<dbReference type="Proteomes" id="UP000701801">
    <property type="component" value="Unassembled WGS sequence"/>
</dbReference>
<proteinExistence type="predicted"/>